<dbReference type="Pfam" id="PF13442">
    <property type="entry name" value="Cytochrome_CBB3"/>
    <property type="match status" value="1"/>
</dbReference>
<dbReference type="EMBL" id="JABTCF010000003">
    <property type="protein sequence ID" value="MBD0777584.1"/>
    <property type="molecule type" value="Genomic_DNA"/>
</dbReference>
<dbReference type="Proteomes" id="UP001166021">
    <property type="component" value="Unassembled WGS sequence"/>
</dbReference>
<evidence type="ECO:0000313" key="7">
    <source>
        <dbReference type="Proteomes" id="UP001166021"/>
    </source>
</evidence>
<gene>
    <name evidence="6" type="ORF">HPE56_07250</name>
</gene>
<keyword evidence="2 4" id="KW-0479">Metal-binding</keyword>
<dbReference type="RefSeq" id="WP_188243101.1">
    <property type="nucleotide sequence ID" value="NZ_JABTCF010000003.1"/>
</dbReference>
<proteinExistence type="predicted"/>
<dbReference type="SUPFAM" id="SSF63829">
    <property type="entry name" value="Calcium-dependent phosphotriesterase"/>
    <property type="match status" value="1"/>
</dbReference>
<name>A0ABR7UYA2_9FLAO</name>
<evidence type="ECO:0000256" key="3">
    <source>
        <dbReference type="ARBA" id="ARBA00023004"/>
    </source>
</evidence>
<accession>A0ABR7UYA2</accession>
<dbReference type="Pfam" id="PF07995">
    <property type="entry name" value="GSDH"/>
    <property type="match status" value="1"/>
</dbReference>
<feature type="domain" description="Cytochrome c" evidence="5">
    <location>
        <begin position="218"/>
        <end position="306"/>
    </location>
</feature>
<keyword evidence="3 4" id="KW-0408">Iron</keyword>
<evidence type="ECO:0000256" key="4">
    <source>
        <dbReference type="PROSITE-ProRule" id="PRU00433"/>
    </source>
</evidence>
<comment type="caution">
    <text evidence="6">The sequence shown here is derived from an EMBL/GenBank/DDBJ whole genome shotgun (WGS) entry which is preliminary data.</text>
</comment>
<dbReference type="PANTHER" id="PTHR35008:SF8">
    <property type="entry name" value="ALCOHOL DEHYDROGENASE CYTOCHROME C SUBUNIT"/>
    <property type="match status" value="1"/>
</dbReference>
<organism evidence="6 7">
    <name type="scientific">Maribacter aquimaris</name>
    <dbReference type="NCBI Taxonomy" id="2737171"/>
    <lineage>
        <taxon>Bacteria</taxon>
        <taxon>Pseudomonadati</taxon>
        <taxon>Bacteroidota</taxon>
        <taxon>Flavobacteriia</taxon>
        <taxon>Flavobacteriales</taxon>
        <taxon>Flavobacteriaceae</taxon>
        <taxon>Maribacter</taxon>
    </lineage>
</organism>
<protein>
    <submittedName>
        <fullName evidence="6">C-type cytochrome</fullName>
    </submittedName>
</protein>
<evidence type="ECO:0000313" key="6">
    <source>
        <dbReference type="EMBL" id="MBD0777584.1"/>
    </source>
</evidence>
<evidence type="ECO:0000256" key="2">
    <source>
        <dbReference type="ARBA" id="ARBA00022723"/>
    </source>
</evidence>
<evidence type="ECO:0000259" key="5">
    <source>
        <dbReference type="PROSITE" id="PS51007"/>
    </source>
</evidence>
<dbReference type="SUPFAM" id="SSF46626">
    <property type="entry name" value="Cytochrome c"/>
    <property type="match status" value="1"/>
</dbReference>
<keyword evidence="7" id="KW-1185">Reference proteome</keyword>
<dbReference type="PROSITE" id="PS51007">
    <property type="entry name" value="CYTC"/>
    <property type="match status" value="1"/>
</dbReference>
<dbReference type="InterPro" id="IPR012938">
    <property type="entry name" value="Glc/Sorbosone_DH"/>
</dbReference>
<keyword evidence="1 4" id="KW-0349">Heme</keyword>
<dbReference type="Gene3D" id="1.10.760.10">
    <property type="entry name" value="Cytochrome c-like domain"/>
    <property type="match status" value="1"/>
</dbReference>
<dbReference type="InterPro" id="IPR009056">
    <property type="entry name" value="Cyt_c-like_dom"/>
</dbReference>
<dbReference type="PANTHER" id="PTHR35008">
    <property type="entry name" value="BLL4482 PROTEIN-RELATED"/>
    <property type="match status" value="1"/>
</dbReference>
<sequence length="327" mass="36414">MNLKHNIIKAGLGTYVLFLMLLNVSCSERIKIVGENTSYQEFLFKKTLETSQLAVSVVASNLDYPWDLCYDNFEDNILWFTEIKGTVNQMNTDTIKTISEWTNGILVGSIKGISQRVLKLSVDGTSVEGETIAFNRQFGRIKGVISAPNGDIYLCTSNKDWPPRANPGYCSDTKLPMGNDDKIIGIHQAGKDLGNRLEGMKEKHTPRDKDAMVFRNGTMHYDGRFIYENYCASCHKADGSGAEGFFPPLTKTEGVADKDRIIRSVINGVSGPIEVKGISYNMEMPSFKFLTDKELADVLTYVRASFGNNSSSVSEEEVAKYKSMLQD</sequence>
<reference evidence="6" key="1">
    <citation type="submission" date="2020-05" db="EMBL/GenBank/DDBJ databases">
        <title>The draft genome sequence of Maribacter sp. ANRC-HE7.</title>
        <authorList>
            <person name="Mu L."/>
        </authorList>
    </citation>
    <scope>NUCLEOTIDE SEQUENCE</scope>
    <source>
        <strain evidence="6">ANRC-HE7</strain>
    </source>
</reference>
<evidence type="ECO:0000256" key="1">
    <source>
        <dbReference type="ARBA" id="ARBA00022617"/>
    </source>
</evidence>
<dbReference type="InterPro" id="IPR036909">
    <property type="entry name" value="Cyt_c-like_dom_sf"/>
</dbReference>
<dbReference type="InterPro" id="IPR051459">
    <property type="entry name" value="Cytochrome_c-type_DH"/>
</dbReference>